<evidence type="ECO:0000256" key="2">
    <source>
        <dbReference type="ARBA" id="ARBA00022714"/>
    </source>
</evidence>
<sequence length="77" mass="8166">MRTLRITISNKLMIVCVCNAIREEKVREAARTGACTVGQAYARCGTKAKCGSCLPFARAIINEERAALAANPPAVAA</sequence>
<evidence type="ECO:0000256" key="1">
    <source>
        <dbReference type="ARBA" id="ARBA00022448"/>
    </source>
</evidence>
<dbReference type="Gene3D" id="1.10.10.1100">
    <property type="entry name" value="BFD-like [2Fe-2S]-binding domain"/>
    <property type="match status" value="1"/>
</dbReference>
<dbReference type="Proteomes" id="UP001500235">
    <property type="component" value="Unassembled WGS sequence"/>
</dbReference>
<reference evidence="11" key="1">
    <citation type="journal article" date="2019" name="Int. J. Syst. Evol. Microbiol.">
        <title>The Global Catalogue of Microorganisms (GCM) 10K type strain sequencing project: providing services to taxonomists for standard genome sequencing and annotation.</title>
        <authorList>
            <consortium name="The Broad Institute Genomics Platform"/>
            <consortium name="The Broad Institute Genome Sequencing Center for Infectious Disease"/>
            <person name="Wu L."/>
            <person name="Ma J."/>
        </authorList>
    </citation>
    <scope>NUCLEOTIDE SEQUENCE [LARGE SCALE GENOMIC DNA]</scope>
    <source>
        <strain evidence="11">JCM 17563</strain>
    </source>
</reference>
<dbReference type="PANTHER" id="PTHR37424:SF1">
    <property type="entry name" value="BACTERIOFERRITIN-ASSOCIATED FERREDOXIN"/>
    <property type="match status" value="1"/>
</dbReference>
<dbReference type="InterPro" id="IPR007419">
    <property type="entry name" value="BFD-like_2Fe2S-bd_dom"/>
</dbReference>
<evidence type="ECO:0000256" key="7">
    <source>
        <dbReference type="ARBA" id="ARBA00039386"/>
    </source>
</evidence>
<evidence type="ECO:0000256" key="5">
    <source>
        <dbReference type="ARBA" id="ARBA00023004"/>
    </source>
</evidence>
<dbReference type="InterPro" id="IPR041854">
    <property type="entry name" value="BFD-like_2Fe2S-bd_dom_sf"/>
</dbReference>
<dbReference type="InterPro" id="IPR052371">
    <property type="entry name" value="BFD-associated_ferredoxin"/>
</dbReference>
<evidence type="ECO:0000313" key="10">
    <source>
        <dbReference type="EMBL" id="GAA4022840.1"/>
    </source>
</evidence>
<evidence type="ECO:0000256" key="8">
    <source>
        <dbReference type="ARBA" id="ARBA00046332"/>
    </source>
</evidence>
<dbReference type="Pfam" id="PF04324">
    <property type="entry name" value="Fer2_BFD"/>
    <property type="match status" value="1"/>
</dbReference>
<evidence type="ECO:0000256" key="6">
    <source>
        <dbReference type="ARBA" id="ARBA00023014"/>
    </source>
</evidence>
<protein>
    <recommendedName>
        <fullName evidence="7">Bacterioferritin-associated ferredoxin</fullName>
    </recommendedName>
</protein>
<keyword evidence="3" id="KW-0479">Metal-binding</keyword>
<gene>
    <name evidence="10" type="ORF">GCM10022280_24420</name>
</gene>
<comment type="caution">
    <text evidence="10">The sequence shown here is derived from an EMBL/GenBank/DDBJ whole genome shotgun (WGS) entry which is preliminary data.</text>
</comment>
<dbReference type="PANTHER" id="PTHR37424">
    <property type="entry name" value="BACTERIOFERRITIN-ASSOCIATED FERREDOXIN"/>
    <property type="match status" value="1"/>
</dbReference>
<dbReference type="EMBL" id="BAABBQ010000001">
    <property type="protein sequence ID" value="GAA4022840.1"/>
    <property type="molecule type" value="Genomic_DNA"/>
</dbReference>
<evidence type="ECO:0000313" key="11">
    <source>
        <dbReference type="Proteomes" id="UP001500235"/>
    </source>
</evidence>
<keyword evidence="5" id="KW-0408">Iron</keyword>
<keyword evidence="11" id="KW-1185">Reference proteome</keyword>
<keyword evidence="1" id="KW-0813">Transport</keyword>
<feature type="domain" description="BFD-like [2Fe-2S]-binding" evidence="9">
    <location>
        <begin position="14"/>
        <end position="63"/>
    </location>
</feature>
<evidence type="ECO:0000256" key="4">
    <source>
        <dbReference type="ARBA" id="ARBA00022982"/>
    </source>
</evidence>
<evidence type="ECO:0000256" key="3">
    <source>
        <dbReference type="ARBA" id="ARBA00022723"/>
    </source>
</evidence>
<name>A0ABP7T9B1_9SPHN</name>
<keyword evidence="2" id="KW-0001">2Fe-2S</keyword>
<comment type="similarity">
    <text evidence="8">Belongs to the Bfd family.</text>
</comment>
<organism evidence="10 11">
    <name type="scientific">Sphingomonas swuensis</name>
    <dbReference type="NCBI Taxonomy" id="977800"/>
    <lineage>
        <taxon>Bacteria</taxon>
        <taxon>Pseudomonadati</taxon>
        <taxon>Pseudomonadota</taxon>
        <taxon>Alphaproteobacteria</taxon>
        <taxon>Sphingomonadales</taxon>
        <taxon>Sphingomonadaceae</taxon>
        <taxon>Sphingomonas</taxon>
    </lineage>
</organism>
<keyword evidence="6" id="KW-0411">Iron-sulfur</keyword>
<keyword evidence="4" id="KW-0249">Electron transport</keyword>
<evidence type="ECO:0000259" key="9">
    <source>
        <dbReference type="Pfam" id="PF04324"/>
    </source>
</evidence>
<accession>A0ABP7T9B1</accession>
<proteinExistence type="inferred from homology"/>